<feature type="transmembrane region" description="Helical" evidence="1">
    <location>
        <begin position="42"/>
        <end position="61"/>
    </location>
</feature>
<proteinExistence type="predicted"/>
<reference evidence="2 3" key="1">
    <citation type="submission" date="2018-06" db="EMBL/GenBank/DDBJ databases">
        <title>Whole genome sequencing of a novel hydrocarbon degrading bacterial strain, PW21 isolated from oil contaminated produced water sample.</title>
        <authorList>
            <person name="Nagkirti P."/>
            <person name="Shaikh A."/>
            <person name="Gowdaman V."/>
            <person name="Engineer A.E."/>
            <person name="Dagar S."/>
            <person name="Dhakephalkar P.K."/>
        </authorList>
    </citation>
    <scope>NUCLEOTIDE SEQUENCE [LARGE SCALE GENOMIC DNA]</scope>
    <source>
        <strain evidence="2 3">PW21</strain>
    </source>
</reference>
<dbReference type="RefSeq" id="WP_111250691.1">
    <property type="nucleotide sequence ID" value="NZ_QKWH01000004.1"/>
</dbReference>
<comment type="caution">
    <text evidence="2">The sequence shown here is derived from an EMBL/GenBank/DDBJ whole genome shotgun (WGS) entry which is preliminary data.</text>
</comment>
<keyword evidence="1" id="KW-0812">Transmembrane</keyword>
<protein>
    <submittedName>
        <fullName evidence="2">Uncharacterized protein</fullName>
    </submittedName>
</protein>
<keyword evidence="1" id="KW-1133">Transmembrane helix</keyword>
<organism evidence="2 3">
    <name type="scientific">Xylanimonas oleitrophica</name>
    <dbReference type="NCBI Taxonomy" id="2607479"/>
    <lineage>
        <taxon>Bacteria</taxon>
        <taxon>Bacillati</taxon>
        <taxon>Actinomycetota</taxon>
        <taxon>Actinomycetes</taxon>
        <taxon>Micrococcales</taxon>
        <taxon>Promicromonosporaceae</taxon>
        <taxon>Xylanimonas</taxon>
    </lineage>
</organism>
<gene>
    <name evidence="2" type="ORF">DNL40_07835</name>
</gene>
<evidence type="ECO:0000256" key="1">
    <source>
        <dbReference type="SAM" id="Phobius"/>
    </source>
</evidence>
<dbReference type="Proteomes" id="UP000248783">
    <property type="component" value="Unassembled WGS sequence"/>
</dbReference>
<keyword evidence="3" id="KW-1185">Reference proteome</keyword>
<name>A0A2W5WS00_9MICO</name>
<sequence>MNDDFSRQLRAMVDEAVPERPVDGLTGLRVARRRAQRHRARGVALSVAASVVVGAAALGAVTTLEPRPVVPASTASPAPRDTVDLQPAAGVRQMPSWARTYVRHDGATVVDTSLDSWAPGERFFLALTPAGPGLEGPPRFAVYSGTDDDLSALIEADALPEPVWETFAGGPRVLVSGDGRHALAFGPRDGGSSRLVTWDPMTDSEGRRIFSYPLEAAGPLTWGTHGHSETNVRVWASRVDGIDGARAPAVRGTVQHSGGFAQIGAAACTDGDCVRVWDGGTASPGEPARPGPVDLAVAAALADVEEVTGPDGLGLCLALREERRDDEGVDSTVTGRQAQCVADVVAESVRRVPRPAEGGAQGG</sequence>
<evidence type="ECO:0000313" key="2">
    <source>
        <dbReference type="EMBL" id="PZR53413.1"/>
    </source>
</evidence>
<dbReference type="EMBL" id="QKWH01000004">
    <property type="protein sequence ID" value="PZR53413.1"/>
    <property type="molecule type" value="Genomic_DNA"/>
</dbReference>
<keyword evidence="1" id="KW-0472">Membrane</keyword>
<accession>A0A2W5WS00</accession>
<evidence type="ECO:0000313" key="3">
    <source>
        <dbReference type="Proteomes" id="UP000248783"/>
    </source>
</evidence>
<dbReference type="AlphaFoldDB" id="A0A2W5WS00"/>